<protein>
    <submittedName>
        <fullName evidence="4">X-Pro dipeptidyl-peptidase</fullName>
    </submittedName>
</protein>
<evidence type="ECO:0000259" key="3">
    <source>
        <dbReference type="SMART" id="SM00939"/>
    </source>
</evidence>
<dbReference type="SUPFAM" id="SSF53474">
    <property type="entry name" value="alpha/beta-Hydrolases"/>
    <property type="match status" value="1"/>
</dbReference>
<dbReference type="SMART" id="SM00939">
    <property type="entry name" value="PepX_C"/>
    <property type="match status" value="1"/>
</dbReference>
<gene>
    <name evidence="4" type="ORF">CWI84_00820</name>
</gene>
<dbReference type="SUPFAM" id="SSF49785">
    <property type="entry name" value="Galactose-binding domain-like"/>
    <property type="match status" value="1"/>
</dbReference>
<dbReference type="InterPro" id="IPR013736">
    <property type="entry name" value="Xaa-Pro_dipept_C"/>
</dbReference>
<evidence type="ECO:0000256" key="2">
    <source>
        <dbReference type="SAM" id="SignalP"/>
    </source>
</evidence>
<dbReference type="InterPro" id="IPR008979">
    <property type="entry name" value="Galactose-bd-like_sf"/>
</dbReference>
<dbReference type="Gene3D" id="2.60.120.260">
    <property type="entry name" value="Galactose-binding domain-like"/>
    <property type="match status" value="1"/>
</dbReference>
<dbReference type="OrthoDB" id="9806163at2"/>
<dbReference type="Gene3D" id="3.40.50.1820">
    <property type="entry name" value="alpha/beta hydrolase"/>
    <property type="match status" value="1"/>
</dbReference>
<organism evidence="4 5">
    <name type="scientific">Idiomarina tyrosinivorans</name>
    <dbReference type="NCBI Taxonomy" id="1445662"/>
    <lineage>
        <taxon>Bacteria</taxon>
        <taxon>Pseudomonadati</taxon>
        <taxon>Pseudomonadota</taxon>
        <taxon>Gammaproteobacteria</taxon>
        <taxon>Alteromonadales</taxon>
        <taxon>Idiomarinaceae</taxon>
        <taxon>Idiomarina</taxon>
    </lineage>
</organism>
<reference evidence="4 5" key="1">
    <citation type="journal article" date="2011" name="Front. Microbiol.">
        <title>Genomic signatures of strain selection and enhancement in Bacillus atrophaeus var. globigii, a historical biowarfare simulant.</title>
        <authorList>
            <person name="Gibbons H.S."/>
            <person name="Broomall S.M."/>
            <person name="McNew L.A."/>
            <person name="Daligault H."/>
            <person name="Chapman C."/>
            <person name="Bruce D."/>
            <person name="Karavis M."/>
            <person name="Krepps M."/>
            <person name="McGregor P.A."/>
            <person name="Hong C."/>
            <person name="Park K.H."/>
            <person name="Akmal A."/>
            <person name="Feldman A."/>
            <person name="Lin J.S."/>
            <person name="Chang W.E."/>
            <person name="Higgs B.W."/>
            <person name="Demirev P."/>
            <person name="Lindquist J."/>
            <person name="Liem A."/>
            <person name="Fochler E."/>
            <person name="Read T.D."/>
            <person name="Tapia R."/>
            <person name="Johnson S."/>
            <person name="Bishop-Lilly K.A."/>
            <person name="Detter C."/>
            <person name="Han C."/>
            <person name="Sozhamannan S."/>
            <person name="Rosenzweig C.N."/>
            <person name="Skowronski E.W."/>
        </authorList>
    </citation>
    <scope>NUCLEOTIDE SEQUENCE [LARGE SCALE GENOMIC DNA]</scope>
    <source>
        <strain evidence="4 5">CC-PW-9</strain>
    </source>
</reference>
<keyword evidence="1" id="KW-0378">Hydrolase</keyword>
<keyword evidence="5" id="KW-1185">Reference proteome</keyword>
<feature type="domain" description="Xaa-Pro dipeptidyl-peptidase C-terminal" evidence="3">
    <location>
        <begin position="360"/>
        <end position="616"/>
    </location>
</feature>
<dbReference type="InterPro" id="IPR000383">
    <property type="entry name" value="Xaa-Pro-like_dom"/>
</dbReference>
<evidence type="ECO:0000256" key="1">
    <source>
        <dbReference type="ARBA" id="ARBA00022801"/>
    </source>
</evidence>
<dbReference type="Pfam" id="PF08530">
    <property type="entry name" value="PepX_C"/>
    <property type="match status" value="1"/>
</dbReference>
<evidence type="ECO:0000313" key="4">
    <source>
        <dbReference type="EMBL" id="RUO81333.1"/>
    </source>
</evidence>
<dbReference type="InterPro" id="IPR005674">
    <property type="entry name" value="CocE/Ser_esterase"/>
</dbReference>
<dbReference type="InterPro" id="IPR029058">
    <property type="entry name" value="AB_hydrolase_fold"/>
</dbReference>
<sequence length="626" mass="71940">MKRIFCWLSAIVILSCQTAWADDSGDARAEYIRSHYAKYEYRVPMRDGKTLFTSVYIPYDHSRKYPILMQRTPYRVAPYGAGKYKTQIGPTEAFEKEGFIFVFQDVRGKFMSEGQFVNMRPQDAEERGGDAVDDATDTYDTIEWLVNNLPYNNGKVGMLGTSYPGYYSTVGVLSGHPALKAVSPQAPIANWFFDDFHRNGAFVLPMAFKFFDFFDQPRDELYTNWPQGVQLKTPDGYRFYKELGPLSTVNDKYFHRTRPFWNDLTEHPNYDEYWQSRNVLSQIEDIDTQVLIVGGWFDTEDLYGPLKTYQAMQKAEDDGNVRIVMGPWTHGGWHRTDGTHVGDATFGFSTSKWFQNNIELPFFLHYLKGAPEPKIAEATVFETGADRWRQFSTWPPKNVRDTTWYLHQGEGLDQQPSSADQQPIEFVSDPNKPVPYTKEVLTGWAKNYMGEDQRFAASRPDVLVFESKPMEQDLTVAGEITADLWVATNRTAADWVVKVIDVEPGFDEQSQSINPDGDQQTLVRWGVIRGRFRDSFSDPKPFTPNKPTQVKLVLNDILHTFQKGHRLMVQVQSSFFPFIDRNPQTYVDNIFAAKPEDFVKATHKVFVSGDHQSRIIVPELPGQQRP</sequence>
<dbReference type="GO" id="GO:0008239">
    <property type="term" value="F:dipeptidyl-peptidase activity"/>
    <property type="evidence" value="ECO:0007669"/>
    <property type="project" value="InterPro"/>
</dbReference>
<accession>A0A432ZTX1</accession>
<dbReference type="NCBIfam" id="TIGR00976">
    <property type="entry name" value="CocE_NonD"/>
    <property type="match status" value="1"/>
</dbReference>
<proteinExistence type="predicted"/>
<dbReference type="EMBL" id="PIQH01000001">
    <property type="protein sequence ID" value="RUO81333.1"/>
    <property type="molecule type" value="Genomic_DNA"/>
</dbReference>
<dbReference type="RefSeq" id="WP_126840678.1">
    <property type="nucleotide sequence ID" value="NZ_PIQH01000001.1"/>
</dbReference>
<name>A0A432ZTX1_9GAMM</name>
<dbReference type="AlphaFoldDB" id="A0A432ZTX1"/>
<dbReference type="Gene3D" id="1.10.3020.10">
    <property type="entry name" value="alpha-amino acid ester hydrolase ( Helical cap domain)"/>
    <property type="match status" value="1"/>
</dbReference>
<dbReference type="Proteomes" id="UP000287996">
    <property type="component" value="Unassembled WGS sequence"/>
</dbReference>
<evidence type="ECO:0000313" key="5">
    <source>
        <dbReference type="Proteomes" id="UP000287996"/>
    </source>
</evidence>
<dbReference type="Pfam" id="PF02129">
    <property type="entry name" value="Peptidase_S15"/>
    <property type="match status" value="1"/>
</dbReference>
<comment type="caution">
    <text evidence="4">The sequence shown here is derived from an EMBL/GenBank/DDBJ whole genome shotgun (WGS) entry which is preliminary data.</text>
</comment>
<keyword evidence="2" id="KW-0732">Signal</keyword>
<feature type="signal peptide" evidence="2">
    <location>
        <begin position="1"/>
        <end position="21"/>
    </location>
</feature>
<dbReference type="PROSITE" id="PS51257">
    <property type="entry name" value="PROKAR_LIPOPROTEIN"/>
    <property type="match status" value="1"/>
</dbReference>
<feature type="chain" id="PRO_5019311266" evidence="2">
    <location>
        <begin position="22"/>
        <end position="626"/>
    </location>
</feature>